<dbReference type="InterPro" id="IPR010732">
    <property type="entry name" value="T6SS_TssG-like"/>
</dbReference>
<organism evidence="1 2">
    <name type="scientific">Cupriavidus malaysiensis</name>
    <dbReference type="NCBI Taxonomy" id="367825"/>
    <lineage>
        <taxon>Bacteria</taxon>
        <taxon>Pseudomonadati</taxon>
        <taxon>Pseudomonadota</taxon>
        <taxon>Betaproteobacteria</taxon>
        <taxon>Burkholderiales</taxon>
        <taxon>Burkholderiaceae</taxon>
        <taxon>Cupriavidus</taxon>
    </lineage>
</organism>
<keyword evidence="2" id="KW-1185">Reference proteome</keyword>
<accession>A0ABM6F3Z0</accession>
<protein>
    <submittedName>
        <fullName evidence="1">Type VI secretion protein</fullName>
    </submittedName>
</protein>
<dbReference type="PANTHER" id="PTHR35564:SF4">
    <property type="entry name" value="CYTOPLASMIC PROTEIN"/>
    <property type="match status" value="1"/>
</dbReference>
<dbReference type="EMBL" id="CP017754">
    <property type="protein sequence ID" value="AOZ06159.1"/>
    <property type="molecule type" value="Genomic_DNA"/>
</dbReference>
<dbReference type="PANTHER" id="PTHR35564">
    <property type="match status" value="1"/>
</dbReference>
<dbReference type="NCBIfam" id="TIGR03347">
    <property type="entry name" value="VI_chp_1"/>
    <property type="match status" value="1"/>
</dbReference>
<evidence type="ECO:0000313" key="2">
    <source>
        <dbReference type="Proteomes" id="UP000177515"/>
    </source>
</evidence>
<evidence type="ECO:0000313" key="1">
    <source>
        <dbReference type="EMBL" id="AOZ06159.1"/>
    </source>
</evidence>
<sequence>MFQGPDDIGPPARPTHNATSHYAGVAPWKLSFLGLLRGLSARHPDLPPVGRASRPQAEPFRIGQTAALTFAPREIAKLEAGENGLRIQLFGLGMLGPNGALPLHMTEIVRERSAAHRDDTIAAFLDLFHHRALTQFYRAWAGSQATAGLDREGEEVFSRYIGWLAGHEAGEIGSSPLPPHARLAASAHHVRESRNPDGIVGALAHFFGVPVRLDEFVLHWIALDPAEHSHLGRPGAASIMGQGALLGESVPDRQHRFRLVIGPLDLQQYLDFTPKGRDLPVLVDWVRSFVGFEFEWEVELQVRPNAAPPAVLGAQEQLGWSTWLGESDASRPISGMVFQPEQYVTRSAMEQR</sequence>
<reference evidence="1 2" key="1">
    <citation type="submission" date="2016-10" db="EMBL/GenBank/DDBJ databases">
        <title>Complete genome sequences of three Cupriavidus strains isolated from various Malaysian environments.</title>
        <authorList>
            <person name="Abdullah A.A.-A."/>
            <person name="Shafie N.A.H."/>
            <person name="Lau N.S."/>
        </authorList>
    </citation>
    <scope>NUCLEOTIDE SEQUENCE [LARGE SCALE GENOMIC DNA]</scope>
    <source>
        <strain evidence="1 2">USMAA1020</strain>
    </source>
</reference>
<proteinExistence type="predicted"/>
<dbReference type="Proteomes" id="UP000177515">
    <property type="component" value="Chromosome 1"/>
</dbReference>
<dbReference type="Pfam" id="PF06996">
    <property type="entry name" value="T6SS_TssG"/>
    <property type="match status" value="1"/>
</dbReference>
<dbReference type="RefSeq" id="WP_071037064.1">
    <property type="nucleotide sequence ID" value="NZ_CP017754.1"/>
</dbReference>
<name>A0ABM6F3Z0_9BURK</name>
<gene>
    <name evidence="1" type="ORF">BKK80_10180</name>
</gene>